<proteinExistence type="predicted"/>
<keyword evidence="8" id="KW-1185">Reference proteome</keyword>
<comment type="subcellular location">
    <subcellularLocation>
        <location evidence="1">Membrane</location>
        <topology evidence="1">Multi-pass membrane protein</topology>
    </subcellularLocation>
</comment>
<dbReference type="PANTHER" id="PTHR11814">
    <property type="entry name" value="SULFATE TRANSPORTER"/>
    <property type="match status" value="1"/>
</dbReference>
<feature type="transmembrane region" description="Helical" evidence="5">
    <location>
        <begin position="280"/>
        <end position="301"/>
    </location>
</feature>
<feature type="transmembrane region" description="Helical" evidence="5">
    <location>
        <begin position="99"/>
        <end position="119"/>
    </location>
</feature>
<evidence type="ECO:0000256" key="1">
    <source>
        <dbReference type="ARBA" id="ARBA00004141"/>
    </source>
</evidence>
<feature type="domain" description="SLC26A/SulP transporter" evidence="6">
    <location>
        <begin position="177"/>
        <end position="298"/>
    </location>
</feature>
<evidence type="ECO:0000256" key="4">
    <source>
        <dbReference type="ARBA" id="ARBA00023136"/>
    </source>
</evidence>
<name>A0AAN9E8Y4_CROPI</name>
<reference evidence="7 8" key="1">
    <citation type="submission" date="2024-01" db="EMBL/GenBank/DDBJ databases">
        <title>The genomes of 5 underutilized Papilionoideae crops provide insights into root nodulation and disease resistanc.</title>
        <authorList>
            <person name="Yuan L."/>
        </authorList>
    </citation>
    <scope>NUCLEOTIDE SEQUENCE [LARGE SCALE GENOMIC DNA]</scope>
    <source>
        <strain evidence="7">ZHUSHIDOU_FW_LH</strain>
        <tissue evidence="7">Leaf</tissue>
    </source>
</reference>
<protein>
    <recommendedName>
        <fullName evidence="6">SLC26A/SulP transporter domain-containing protein</fullName>
    </recommendedName>
</protein>
<keyword evidence="3 5" id="KW-1133">Transmembrane helix</keyword>
<dbReference type="Pfam" id="PF00916">
    <property type="entry name" value="Sulfate_transp"/>
    <property type="match status" value="2"/>
</dbReference>
<evidence type="ECO:0000256" key="5">
    <source>
        <dbReference type="SAM" id="Phobius"/>
    </source>
</evidence>
<organism evidence="7 8">
    <name type="scientific">Crotalaria pallida</name>
    <name type="common">Smooth rattlebox</name>
    <name type="synonym">Crotalaria striata</name>
    <dbReference type="NCBI Taxonomy" id="3830"/>
    <lineage>
        <taxon>Eukaryota</taxon>
        <taxon>Viridiplantae</taxon>
        <taxon>Streptophyta</taxon>
        <taxon>Embryophyta</taxon>
        <taxon>Tracheophyta</taxon>
        <taxon>Spermatophyta</taxon>
        <taxon>Magnoliopsida</taxon>
        <taxon>eudicotyledons</taxon>
        <taxon>Gunneridae</taxon>
        <taxon>Pentapetalae</taxon>
        <taxon>rosids</taxon>
        <taxon>fabids</taxon>
        <taxon>Fabales</taxon>
        <taxon>Fabaceae</taxon>
        <taxon>Papilionoideae</taxon>
        <taxon>50 kb inversion clade</taxon>
        <taxon>genistoids sensu lato</taxon>
        <taxon>core genistoids</taxon>
        <taxon>Crotalarieae</taxon>
        <taxon>Crotalaria</taxon>
    </lineage>
</organism>
<accession>A0AAN9E8Y4</accession>
<feature type="transmembrane region" description="Helical" evidence="5">
    <location>
        <begin position="239"/>
        <end position="259"/>
    </location>
</feature>
<dbReference type="InterPro" id="IPR001902">
    <property type="entry name" value="SLC26A/SulP_fam"/>
</dbReference>
<dbReference type="EMBL" id="JAYWIO010000008">
    <property type="protein sequence ID" value="KAK7247452.1"/>
    <property type="molecule type" value="Genomic_DNA"/>
</dbReference>
<feature type="transmembrane region" description="Helical" evidence="5">
    <location>
        <begin position="125"/>
        <end position="144"/>
    </location>
</feature>
<evidence type="ECO:0000313" key="7">
    <source>
        <dbReference type="EMBL" id="KAK7247452.1"/>
    </source>
</evidence>
<dbReference type="InterPro" id="IPR011547">
    <property type="entry name" value="SLC26A/SulP_dom"/>
</dbReference>
<evidence type="ECO:0000256" key="2">
    <source>
        <dbReference type="ARBA" id="ARBA00022692"/>
    </source>
</evidence>
<dbReference type="GO" id="GO:0055085">
    <property type="term" value="P:transmembrane transport"/>
    <property type="evidence" value="ECO:0007669"/>
    <property type="project" value="InterPro"/>
</dbReference>
<feature type="domain" description="SLC26A/SulP transporter" evidence="6">
    <location>
        <begin position="66"/>
        <end position="175"/>
    </location>
</feature>
<gene>
    <name evidence="7" type="ORF">RIF29_42335</name>
</gene>
<evidence type="ECO:0000313" key="8">
    <source>
        <dbReference type="Proteomes" id="UP001372338"/>
    </source>
</evidence>
<comment type="caution">
    <text evidence="7">The sequence shown here is derived from an EMBL/GenBank/DDBJ whole genome shotgun (WGS) entry which is preliminary data.</text>
</comment>
<dbReference type="GO" id="GO:0016020">
    <property type="term" value="C:membrane"/>
    <property type="evidence" value="ECO:0007669"/>
    <property type="project" value="UniProtKB-SubCell"/>
</dbReference>
<feature type="transmembrane region" description="Helical" evidence="5">
    <location>
        <begin position="183"/>
        <end position="205"/>
    </location>
</feature>
<keyword evidence="2 5" id="KW-0812">Transmembrane</keyword>
<evidence type="ECO:0000256" key="3">
    <source>
        <dbReference type="ARBA" id="ARBA00022989"/>
    </source>
</evidence>
<dbReference type="Proteomes" id="UP001372338">
    <property type="component" value="Unassembled WGS sequence"/>
</dbReference>
<keyword evidence="4 5" id="KW-0472">Membrane</keyword>
<sequence>MAMSAIESCKVEDHVVVDTEKNTQKHSETSQWVLNAPDPPTLWHQLVVYERFTRRPNYCKSLHPSEIAIGPVAVVSLLLTSMIQKLIDPATDPVGYRKLVFTATLFAGIFQAAFGLFRLGFFVDFLSHAAIVGFMAGAAIITGLQQLKGLLGINHFTNKTDIISVMNSVRESVHHPGKRNRKLFWLLAISPLISVILATLIVFAMRADKNGVNIVKHIKGGLNPISINEIELNSPHVGALAKIGLVVAAVALTESVVVVGRSFASMKGYHLDGNKEMMSLGFMNIIGCFTSCYVATGQILVELK</sequence>
<evidence type="ECO:0000259" key="6">
    <source>
        <dbReference type="Pfam" id="PF00916"/>
    </source>
</evidence>
<dbReference type="AlphaFoldDB" id="A0AAN9E8Y4"/>